<protein>
    <submittedName>
        <fullName evidence="2">Cytotoxic T-lymphocyte-associated antigen 4</fullName>
    </submittedName>
</protein>
<organism evidence="2">
    <name type="scientific">Echinostoma caproni</name>
    <dbReference type="NCBI Taxonomy" id="27848"/>
    <lineage>
        <taxon>Eukaryota</taxon>
        <taxon>Metazoa</taxon>
        <taxon>Spiralia</taxon>
        <taxon>Lophotrochozoa</taxon>
        <taxon>Platyhelminthes</taxon>
        <taxon>Trematoda</taxon>
        <taxon>Digenea</taxon>
        <taxon>Plagiorchiida</taxon>
        <taxon>Echinostomata</taxon>
        <taxon>Echinostomatoidea</taxon>
        <taxon>Echinostomatidae</taxon>
        <taxon>Echinostoma</taxon>
    </lineage>
</organism>
<accession>A0A182ZZB0</accession>
<name>A0A182ZZB0_9TREM</name>
<sequence length="152" mass="16195">LENSSSEKFRSLSSKLCDLVLSLLRLGNNKALMAPTCEVTSFFQTTARGKREINRDKRQASTGVSGNTKLSFTDVSAAKTDATALDTALTTGYTQLPADQKSQLAGDFQVTLHPGTIAFIVVGALIVFGLLAVLIYFATRAAQGLPFCPCSN</sequence>
<keyword evidence="1" id="KW-1133">Transmembrane helix</keyword>
<feature type="transmembrane region" description="Helical" evidence="1">
    <location>
        <begin position="117"/>
        <end position="137"/>
    </location>
</feature>
<keyword evidence="1" id="KW-0472">Membrane</keyword>
<dbReference type="AlphaFoldDB" id="A0A182ZZB0"/>
<dbReference type="WBParaSite" id="ECPE_0000004401-mRNA-1">
    <property type="protein sequence ID" value="ECPE_0000004401-mRNA-1"/>
    <property type="gene ID" value="ECPE_0000004401"/>
</dbReference>
<proteinExistence type="predicted"/>
<evidence type="ECO:0000256" key="1">
    <source>
        <dbReference type="SAM" id="Phobius"/>
    </source>
</evidence>
<keyword evidence="1" id="KW-0812">Transmembrane</keyword>
<evidence type="ECO:0000313" key="2">
    <source>
        <dbReference type="WBParaSite" id="ECPE_0000004401-mRNA-1"/>
    </source>
</evidence>
<reference evidence="2" key="1">
    <citation type="submission" date="2016-06" db="UniProtKB">
        <authorList>
            <consortium name="WormBaseParasite"/>
        </authorList>
    </citation>
    <scope>IDENTIFICATION</scope>
</reference>